<evidence type="ECO:0000259" key="4">
    <source>
        <dbReference type="PROSITE" id="PS50949"/>
    </source>
</evidence>
<evidence type="ECO:0000313" key="5">
    <source>
        <dbReference type="EMBL" id="KHS52494.1"/>
    </source>
</evidence>
<sequence>MSPHAPGCTSEAIVALVRTRITDGEYPAGSPVRDGALAKEFNVSRNTARESLSLLRHAGLLTQEPNRGFFVSTFGIDDLKDLYRARRVFEIRAVQESQDATDEAMAAVEASVVRAETAPKNETWAVAQEHSASFHRAIVGLLGSPLLDEFYLNLMARLSTTFSRSPEPGKYHSHWANPHRDILEKMKSGDRQGAEGLLRIHLDDSEASTLDLARSVGEGR</sequence>
<dbReference type="Gene3D" id="1.10.10.10">
    <property type="entry name" value="Winged helix-like DNA-binding domain superfamily/Winged helix DNA-binding domain"/>
    <property type="match status" value="1"/>
</dbReference>
<dbReference type="InterPro" id="IPR008920">
    <property type="entry name" value="TF_FadR/GntR_C"/>
</dbReference>
<dbReference type="InterPro" id="IPR036388">
    <property type="entry name" value="WH-like_DNA-bd_sf"/>
</dbReference>
<dbReference type="InterPro" id="IPR000524">
    <property type="entry name" value="Tscrpt_reg_HTH_GntR"/>
</dbReference>
<reference evidence="5 6" key="1">
    <citation type="submission" date="2014-11" db="EMBL/GenBank/DDBJ databases">
        <title>Draft Genome Sequence of Brevibacterium linens AE038-8.</title>
        <authorList>
            <person name="Maizel D."/>
            <person name="Utturkar S.M."/>
            <person name="Brown S.D."/>
            <person name="Ferrero M."/>
            <person name="Rosen B.P."/>
        </authorList>
    </citation>
    <scope>NUCLEOTIDE SEQUENCE [LARGE SCALE GENOMIC DNA]</scope>
    <source>
        <strain evidence="5 6">AE038-8</strain>
    </source>
</reference>
<dbReference type="Pfam" id="PF07729">
    <property type="entry name" value="FCD"/>
    <property type="match status" value="1"/>
</dbReference>
<evidence type="ECO:0000256" key="1">
    <source>
        <dbReference type="ARBA" id="ARBA00023015"/>
    </source>
</evidence>
<organism evidence="5 6">
    <name type="scientific">Brevibacterium linens</name>
    <dbReference type="NCBI Taxonomy" id="1703"/>
    <lineage>
        <taxon>Bacteria</taxon>
        <taxon>Bacillati</taxon>
        <taxon>Actinomycetota</taxon>
        <taxon>Actinomycetes</taxon>
        <taxon>Micrococcales</taxon>
        <taxon>Brevibacteriaceae</taxon>
        <taxon>Brevibacterium</taxon>
    </lineage>
</organism>
<dbReference type="PROSITE" id="PS50949">
    <property type="entry name" value="HTH_GNTR"/>
    <property type="match status" value="1"/>
</dbReference>
<evidence type="ECO:0000256" key="2">
    <source>
        <dbReference type="ARBA" id="ARBA00023125"/>
    </source>
</evidence>
<dbReference type="Proteomes" id="UP000031488">
    <property type="component" value="Unassembled WGS sequence"/>
</dbReference>
<dbReference type="PANTHER" id="PTHR43537">
    <property type="entry name" value="TRANSCRIPTIONAL REGULATOR, GNTR FAMILY"/>
    <property type="match status" value="1"/>
</dbReference>
<evidence type="ECO:0000313" key="6">
    <source>
        <dbReference type="Proteomes" id="UP000031488"/>
    </source>
</evidence>
<evidence type="ECO:0000256" key="3">
    <source>
        <dbReference type="ARBA" id="ARBA00023163"/>
    </source>
</evidence>
<dbReference type="PANTHER" id="PTHR43537:SF45">
    <property type="entry name" value="GNTR FAMILY REGULATORY PROTEIN"/>
    <property type="match status" value="1"/>
</dbReference>
<dbReference type="InterPro" id="IPR011711">
    <property type="entry name" value="GntR_C"/>
</dbReference>
<name>A0A0B9ANV3_BRELN</name>
<dbReference type="SMART" id="SM00345">
    <property type="entry name" value="HTH_GNTR"/>
    <property type="match status" value="1"/>
</dbReference>
<dbReference type="GO" id="GO:0003700">
    <property type="term" value="F:DNA-binding transcription factor activity"/>
    <property type="evidence" value="ECO:0007669"/>
    <property type="project" value="InterPro"/>
</dbReference>
<keyword evidence="3" id="KW-0804">Transcription</keyword>
<dbReference type="SUPFAM" id="SSF48008">
    <property type="entry name" value="GntR ligand-binding domain-like"/>
    <property type="match status" value="1"/>
</dbReference>
<dbReference type="OrthoDB" id="5243844at2"/>
<accession>A0A0B9ANV3</accession>
<dbReference type="Gene3D" id="1.20.120.530">
    <property type="entry name" value="GntR ligand-binding domain-like"/>
    <property type="match status" value="1"/>
</dbReference>
<dbReference type="PATRIC" id="fig|1703.6.peg.2040"/>
<dbReference type="CDD" id="cd07377">
    <property type="entry name" value="WHTH_GntR"/>
    <property type="match status" value="1"/>
</dbReference>
<dbReference type="EMBL" id="JTJZ01000019">
    <property type="protein sequence ID" value="KHS52494.1"/>
    <property type="molecule type" value="Genomic_DNA"/>
</dbReference>
<keyword evidence="6" id="KW-1185">Reference proteome</keyword>
<comment type="caution">
    <text evidence="5">The sequence shown here is derived from an EMBL/GenBank/DDBJ whole genome shotgun (WGS) entry which is preliminary data.</text>
</comment>
<gene>
    <name evidence="5" type="ORF">AE0388_2144</name>
</gene>
<feature type="domain" description="HTH gntR-type" evidence="4">
    <location>
        <begin position="7"/>
        <end position="74"/>
    </location>
</feature>
<protein>
    <submittedName>
        <fullName evidence="5">Transcriptional regulator, GntR family with FCD sensor domain containing protein</fullName>
    </submittedName>
</protein>
<keyword evidence="1" id="KW-0805">Transcription regulation</keyword>
<dbReference type="SMART" id="SM00895">
    <property type="entry name" value="FCD"/>
    <property type="match status" value="1"/>
</dbReference>
<keyword evidence="2" id="KW-0238">DNA-binding</keyword>
<dbReference type="STRING" id="1703.BLSMQ_3015"/>
<dbReference type="SUPFAM" id="SSF46785">
    <property type="entry name" value="Winged helix' DNA-binding domain"/>
    <property type="match status" value="1"/>
</dbReference>
<dbReference type="Pfam" id="PF00392">
    <property type="entry name" value="GntR"/>
    <property type="match status" value="1"/>
</dbReference>
<dbReference type="RefSeq" id="WP_039209976.1">
    <property type="nucleotide sequence ID" value="NZ_CP186330.1"/>
</dbReference>
<proteinExistence type="predicted"/>
<dbReference type="AlphaFoldDB" id="A0A0B9ANV3"/>
<dbReference type="GO" id="GO:0003677">
    <property type="term" value="F:DNA binding"/>
    <property type="evidence" value="ECO:0007669"/>
    <property type="project" value="UniProtKB-KW"/>
</dbReference>
<dbReference type="InterPro" id="IPR036390">
    <property type="entry name" value="WH_DNA-bd_sf"/>
</dbReference>